<feature type="region of interest" description="Disordered" evidence="1">
    <location>
        <begin position="111"/>
        <end position="274"/>
    </location>
</feature>
<keyword evidence="2" id="KW-0472">Membrane</keyword>
<keyword evidence="3" id="KW-0347">Helicase</keyword>
<dbReference type="STRING" id="1002809.SSIL_0793"/>
<name>F2F0A6_SOLSS</name>
<dbReference type="Proteomes" id="UP000006691">
    <property type="component" value="Chromosome"/>
</dbReference>
<dbReference type="EMBL" id="AP012157">
    <property type="protein sequence ID" value="BAK15216.1"/>
    <property type="molecule type" value="Genomic_DNA"/>
</dbReference>
<dbReference type="AlphaFoldDB" id="F2F0A6"/>
<feature type="compositionally biased region" description="Basic and acidic residues" evidence="1">
    <location>
        <begin position="124"/>
        <end position="143"/>
    </location>
</feature>
<protein>
    <submittedName>
        <fullName evidence="3">Superfamily II DNA and RNA helicase</fullName>
    </submittedName>
</protein>
<feature type="compositionally biased region" description="Acidic residues" evidence="1">
    <location>
        <begin position="111"/>
        <end position="123"/>
    </location>
</feature>
<keyword evidence="2" id="KW-1133">Transmembrane helix</keyword>
<keyword evidence="3" id="KW-0067">ATP-binding</keyword>
<dbReference type="GO" id="GO:0004386">
    <property type="term" value="F:helicase activity"/>
    <property type="evidence" value="ECO:0007669"/>
    <property type="project" value="UniProtKB-KW"/>
</dbReference>
<reference evidence="3 4" key="2">
    <citation type="journal article" date="2012" name="J. Biosci. Bioeng.">
        <title>Complete genome sequence and characterization of the N-acylhomoserine lactone-degrading gene of the potato leaf-associated Solibacillus silvestris.</title>
        <authorList>
            <person name="Morohoshi T."/>
            <person name="Tominaga Y."/>
            <person name="Someya N."/>
            <person name="Ikeda T."/>
        </authorList>
    </citation>
    <scope>NUCLEOTIDE SEQUENCE [LARGE SCALE GENOMIC DNA]</scope>
    <source>
        <strain evidence="3 4">StLB046</strain>
    </source>
</reference>
<sequence>MNPRPRGRYKKKKRDLLLYLKITLICYLAIFGVAYMSSDTSANFSSQSVITGTITADIWEVPEVPAIACGMEDSTAKVPGDESAPTPEGKATDASVDTVKDAIIGEEVEVDCGDLSDSTEGEVETDKSKEVDCKKTDAPESTEKVTINCKDEDEEKAAEDAEVPATEKDKEEKAAEDIKEPAVDKEKAEKEKTAEEVKTPATEKEKENGKENAPENTETPATEKEKEAKPPNESITEEKAVNKEDGVKTGGDKIKENEGQKPNNESPNPPKSND</sequence>
<evidence type="ECO:0000256" key="1">
    <source>
        <dbReference type="SAM" id="MobiDB-lite"/>
    </source>
</evidence>
<keyword evidence="2" id="KW-0812">Transmembrane</keyword>
<feature type="compositionally biased region" description="Acidic residues" evidence="1">
    <location>
        <begin position="151"/>
        <end position="162"/>
    </location>
</feature>
<feature type="region of interest" description="Disordered" evidence="1">
    <location>
        <begin position="74"/>
        <end position="98"/>
    </location>
</feature>
<gene>
    <name evidence="3" type="ordered locus">SSIL_0793</name>
</gene>
<feature type="compositionally biased region" description="Basic and acidic residues" evidence="1">
    <location>
        <begin position="221"/>
        <end position="259"/>
    </location>
</feature>
<proteinExistence type="predicted"/>
<dbReference type="KEGG" id="siv:SSIL_0793"/>
<dbReference type="PATRIC" id="fig|1002809.3.peg.804"/>
<feature type="transmembrane region" description="Helical" evidence="2">
    <location>
        <begin position="16"/>
        <end position="36"/>
    </location>
</feature>
<dbReference type="HOGENOM" id="CLU_1015263_0_0_9"/>
<accession>F2F0A6</accession>
<feature type="compositionally biased region" description="Basic and acidic residues" evidence="1">
    <location>
        <begin position="165"/>
        <end position="213"/>
    </location>
</feature>
<evidence type="ECO:0000256" key="2">
    <source>
        <dbReference type="SAM" id="Phobius"/>
    </source>
</evidence>
<evidence type="ECO:0000313" key="3">
    <source>
        <dbReference type="EMBL" id="BAK15216.1"/>
    </source>
</evidence>
<organism evidence="3 4">
    <name type="scientific">Solibacillus silvestris (strain StLB046)</name>
    <name type="common">Bacillus silvestris</name>
    <dbReference type="NCBI Taxonomy" id="1002809"/>
    <lineage>
        <taxon>Bacteria</taxon>
        <taxon>Bacillati</taxon>
        <taxon>Bacillota</taxon>
        <taxon>Bacilli</taxon>
        <taxon>Bacillales</taxon>
        <taxon>Caryophanaceae</taxon>
        <taxon>Solibacillus</taxon>
    </lineage>
</organism>
<evidence type="ECO:0000313" key="4">
    <source>
        <dbReference type="Proteomes" id="UP000006691"/>
    </source>
</evidence>
<dbReference type="eggNOG" id="ENOG5033MEJ">
    <property type="taxonomic scope" value="Bacteria"/>
</dbReference>
<reference evidence="4" key="1">
    <citation type="submission" date="2011-04" db="EMBL/GenBank/DDBJ databases">
        <title>Genome sequence of Solibacillus silvestris StLB046.</title>
        <authorList>
            <person name="Morohoshi T."/>
            <person name="Someya N."/>
            <person name="Ikeda T."/>
        </authorList>
    </citation>
    <scope>NUCLEOTIDE SEQUENCE [LARGE SCALE GENOMIC DNA]</scope>
    <source>
        <strain evidence="4">StLB046</strain>
    </source>
</reference>
<keyword evidence="4" id="KW-1185">Reference proteome</keyword>
<keyword evidence="3" id="KW-0547">Nucleotide-binding</keyword>
<keyword evidence="3" id="KW-0378">Hydrolase</keyword>